<comment type="caution">
    <text evidence="2">The sequence shown here is derived from an EMBL/GenBank/DDBJ whole genome shotgun (WGS) entry which is preliminary data.</text>
</comment>
<dbReference type="AlphaFoldDB" id="A0A0V8DS14"/>
<reference evidence="3" key="1">
    <citation type="submission" date="2015-10" db="EMBL/GenBank/DDBJ databases">
        <title>Draft Genome Sequences of 11 Lactococcus lactis subspecies cremoris strains.</title>
        <authorList>
            <person name="Wels M."/>
            <person name="Backus L."/>
            <person name="Boekhorst J."/>
            <person name="Dijkstra A."/>
            <person name="Beerthuizen M."/>
            <person name="Kelly W."/>
            <person name="Siezen R."/>
            <person name="Bachmann H."/>
            <person name="Van Hijum S."/>
        </authorList>
    </citation>
    <scope>NUCLEOTIDE SEQUENCE [LARGE SCALE GENOMIC DNA]</scope>
    <source>
        <strain evidence="3">LMG9449</strain>
    </source>
</reference>
<feature type="transmembrane region" description="Helical" evidence="1">
    <location>
        <begin position="39"/>
        <end position="59"/>
    </location>
</feature>
<dbReference type="InterPro" id="IPR020109">
    <property type="entry name" value="Holin_r1t"/>
</dbReference>
<proteinExistence type="predicted"/>
<organism evidence="2 3">
    <name type="scientific">Lactococcus lactis subsp. lactis</name>
    <name type="common">Streptococcus lactis</name>
    <dbReference type="NCBI Taxonomy" id="1360"/>
    <lineage>
        <taxon>Bacteria</taxon>
        <taxon>Bacillati</taxon>
        <taxon>Bacillota</taxon>
        <taxon>Bacilli</taxon>
        <taxon>Lactobacillales</taxon>
        <taxon>Streptococcaceae</taxon>
        <taxon>Lactococcus</taxon>
    </lineage>
</organism>
<name>A0A0V8DS14_LACLL</name>
<evidence type="ECO:0000313" key="2">
    <source>
        <dbReference type="EMBL" id="KSU16149.1"/>
    </source>
</evidence>
<sequence length="75" mass="7736">MKTFFKDLAERAIKTFAQSLVAVGLAGATDLLSVDWVNALSIAGLATVISILTSLASGIPGDNTASLVNNKKEGE</sequence>
<dbReference type="Pfam" id="PF16945">
    <property type="entry name" value="Phage_r1t_holin"/>
    <property type="match status" value="1"/>
</dbReference>
<dbReference type="EMBL" id="LKLS01000169">
    <property type="protein sequence ID" value="KSU16149.1"/>
    <property type="molecule type" value="Genomic_DNA"/>
</dbReference>
<accession>A0A0V8DS14</accession>
<keyword evidence="1" id="KW-0472">Membrane</keyword>
<dbReference type="RefSeq" id="WP_058225259.1">
    <property type="nucleotide sequence ID" value="NZ_LKLS01000169.1"/>
</dbReference>
<evidence type="ECO:0000256" key="1">
    <source>
        <dbReference type="SAM" id="Phobius"/>
    </source>
</evidence>
<keyword evidence="1" id="KW-0812">Transmembrane</keyword>
<gene>
    <name evidence="2" type="ORF">LMG9449_2165</name>
</gene>
<feature type="transmembrane region" description="Helical" evidence="1">
    <location>
        <begin position="12"/>
        <end position="33"/>
    </location>
</feature>
<keyword evidence="1" id="KW-1133">Transmembrane helix</keyword>
<evidence type="ECO:0000313" key="3">
    <source>
        <dbReference type="Proteomes" id="UP000053612"/>
    </source>
</evidence>
<dbReference type="Proteomes" id="UP000053612">
    <property type="component" value="Unassembled WGS sequence"/>
</dbReference>
<protein>
    <recommendedName>
        <fullName evidence="4">Holin</fullName>
    </recommendedName>
</protein>
<dbReference type="PATRIC" id="fig|1360.109.peg.1031"/>
<evidence type="ECO:0008006" key="4">
    <source>
        <dbReference type="Google" id="ProtNLM"/>
    </source>
</evidence>